<feature type="compositionally biased region" description="Low complexity" evidence="1">
    <location>
        <begin position="32"/>
        <end position="43"/>
    </location>
</feature>
<reference evidence="2 3" key="1">
    <citation type="submission" date="2017-07" db="EMBL/GenBank/DDBJ databases">
        <title>Complete genome sequence of Oryzomicrobium terrae TPP412.</title>
        <authorList>
            <person name="Chiu L.-W."/>
            <person name="Lo K.-J."/>
            <person name="Tsai Y.-M."/>
            <person name="Lin S.-S."/>
            <person name="Kuo C.-H."/>
            <person name="Liu C.-T."/>
        </authorList>
    </citation>
    <scope>NUCLEOTIDE SEQUENCE [LARGE SCALE GENOMIC DNA]</scope>
    <source>
        <strain evidence="2 3">TPP412</strain>
    </source>
</reference>
<name>A0A5C1EBJ7_9RHOO</name>
<dbReference type="AlphaFoldDB" id="A0A5C1EBJ7"/>
<feature type="compositionally biased region" description="Basic and acidic residues" evidence="1">
    <location>
        <begin position="45"/>
        <end position="64"/>
    </location>
</feature>
<sequence length="171" mass="18277">MKVDSRYDASSTARCYQTEAFFAGGDFQGALAQAGSPAASGGSTPDDKKMLTAEEKSAKAKAENETARQYLVDYLNRSPMEHMREAILKELGLTEDELNALPPEKRMAMEDEIGRRMREKILGKKDESGEVKDPALAGVQALKGGDSVGGGGAVVAATSRARQGLIVRPNI</sequence>
<feature type="region of interest" description="Disordered" evidence="1">
    <location>
        <begin position="32"/>
        <end position="64"/>
    </location>
</feature>
<proteinExistence type="predicted"/>
<gene>
    <name evidence="2" type="ORF">OTERR_25880</name>
</gene>
<organism evidence="2 3">
    <name type="scientific">Oryzomicrobium terrae</name>
    <dbReference type="NCBI Taxonomy" id="1735038"/>
    <lineage>
        <taxon>Bacteria</taxon>
        <taxon>Pseudomonadati</taxon>
        <taxon>Pseudomonadota</taxon>
        <taxon>Betaproteobacteria</taxon>
        <taxon>Rhodocyclales</taxon>
        <taxon>Rhodocyclaceae</taxon>
        <taxon>Oryzomicrobium</taxon>
    </lineage>
</organism>
<evidence type="ECO:0000313" key="3">
    <source>
        <dbReference type="Proteomes" id="UP000323671"/>
    </source>
</evidence>
<keyword evidence="3" id="KW-1185">Reference proteome</keyword>
<evidence type="ECO:0000313" key="2">
    <source>
        <dbReference type="EMBL" id="QEL66064.1"/>
    </source>
</evidence>
<dbReference type="RefSeq" id="WP_149426056.1">
    <property type="nucleotide sequence ID" value="NZ_CP022579.1"/>
</dbReference>
<dbReference type="EMBL" id="CP022579">
    <property type="protein sequence ID" value="QEL66064.1"/>
    <property type="molecule type" value="Genomic_DNA"/>
</dbReference>
<protein>
    <submittedName>
        <fullName evidence="2">Uncharacterized protein</fullName>
    </submittedName>
</protein>
<accession>A0A5C1EBJ7</accession>
<dbReference type="Proteomes" id="UP000323671">
    <property type="component" value="Chromosome"/>
</dbReference>
<evidence type="ECO:0000256" key="1">
    <source>
        <dbReference type="SAM" id="MobiDB-lite"/>
    </source>
</evidence>
<dbReference type="KEGG" id="otr:OTERR_25880"/>